<reference evidence="5 6" key="1">
    <citation type="submission" date="2020-12" db="EMBL/GenBank/DDBJ databases">
        <title>Effect of drift, selection, and recombination on the evolution of hybrid genomes in Candida yeast pathogens.</title>
        <authorList>
            <person name="Mixao V."/>
            <person name="Ksiezopolska E."/>
            <person name="Saus E."/>
            <person name="Boekhout T."/>
            <person name="Gacser A."/>
            <person name="Gabaldon T."/>
        </authorList>
    </citation>
    <scope>NUCLEOTIDE SEQUENCE [LARGE SCALE GENOMIC DNA]</scope>
    <source>
        <strain evidence="5 6">BP57</strain>
    </source>
</reference>
<dbReference type="InterPro" id="IPR036291">
    <property type="entry name" value="NAD(P)-bd_dom_sf"/>
</dbReference>
<dbReference type="InterPro" id="IPR002347">
    <property type="entry name" value="SDR_fam"/>
</dbReference>
<evidence type="ECO:0000256" key="4">
    <source>
        <dbReference type="RuleBase" id="RU000363"/>
    </source>
</evidence>
<dbReference type="OrthoDB" id="153074at2759"/>
<dbReference type="AlphaFoldDB" id="A0A8H7ZLF5"/>
<name>A0A8H7ZLF5_9ASCO</name>
<evidence type="ECO:0000256" key="3">
    <source>
        <dbReference type="ARBA" id="ARBA00023002"/>
    </source>
</evidence>
<protein>
    <submittedName>
        <fullName evidence="5">Uncharacterized protein</fullName>
    </submittedName>
</protein>
<dbReference type="SUPFAM" id="SSF51735">
    <property type="entry name" value="NAD(P)-binding Rossmann-fold domains"/>
    <property type="match status" value="1"/>
</dbReference>
<dbReference type="RefSeq" id="XP_067550798.1">
    <property type="nucleotide sequence ID" value="XM_067695174.1"/>
</dbReference>
<keyword evidence="2" id="KW-0521">NADP</keyword>
<dbReference type="Pfam" id="PF00106">
    <property type="entry name" value="adh_short"/>
    <property type="match status" value="1"/>
</dbReference>
<organism evidence="5 6">
    <name type="scientific">Candida metapsilosis</name>
    <dbReference type="NCBI Taxonomy" id="273372"/>
    <lineage>
        <taxon>Eukaryota</taxon>
        <taxon>Fungi</taxon>
        <taxon>Dikarya</taxon>
        <taxon>Ascomycota</taxon>
        <taxon>Saccharomycotina</taxon>
        <taxon>Pichiomycetes</taxon>
        <taxon>Debaryomycetaceae</taxon>
        <taxon>Candida/Lodderomyces clade</taxon>
        <taxon>Candida</taxon>
    </lineage>
</organism>
<dbReference type="PRINTS" id="PR00081">
    <property type="entry name" value="GDHRDH"/>
</dbReference>
<dbReference type="CDD" id="cd05367">
    <property type="entry name" value="SPR-like_SDR_c"/>
    <property type="match status" value="1"/>
</dbReference>
<dbReference type="Proteomes" id="UP000669133">
    <property type="component" value="Unassembled WGS sequence"/>
</dbReference>
<keyword evidence="6" id="KW-1185">Reference proteome</keyword>
<dbReference type="PRINTS" id="PR00080">
    <property type="entry name" value="SDRFAMILY"/>
</dbReference>
<keyword evidence="3" id="KW-0560">Oxidoreductase</keyword>
<evidence type="ECO:0000256" key="2">
    <source>
        <dbReference type="ARBA" id="ARBA00022857"/>
    </source>
</evidence>
<dbReference type="Gene3D" id="3.40.50.720">
    <property type="entry name" value="NAD(P)-binding Rossmann-like Domain"/>
    <property type="match status" value="1"/>
</dbReference>
<sequence length="252" mass="27279">MTHVSIVTGASRGIGKAIVDTILQSPEAKVVAIARSQEALQSLKDKYGPDSFDFVAGDVTDENTAQKAIDVALTQFGQIDSIVANAGVLNPVGAINSTSIEDWKKLYDINLFSIVQLIQLSLSELKRTRGKVVAVSSGAATKPYSGWYAYGSSKAALNHLILSLAAEEPSIQAISIAPGVVDTEMQQDIREKFGTSMSKEGLQRFIDLHENKQLAPPEEPGRVLANLALKGWSDELNGQFLRYNDPKLESYK</sequence>
<evidence type="ECO:0000313" key="6">
    <source>
        <dbReference type="Proteomes" id="UP000669133"/>
    </source>
</evidence>
<evidence type="ECO:0000313" key="5">
    <source>
        <dbReference type="EMBL" id="KAG5421682.1"/>
    </source>
</evidence>
<comment type="similarity">
    <text evidence="1 4">Belongs to the short-chain dehydrogenases/reductases (SDR) family.</text>
</comment>
<proteinExistence type="inferred from homology"/>
<dbReference type="EMBL" id="JAEOAQ010000001">
    <property type="protein sequence ID" value="KAG5421682.1"/>
    <property type="molecule type" value="Genomic_DNA"/>
</dbReference>
<dbReference type="GO" id="GO:0050664">
    <property type="term" value="F:oxidoreductase activity, acting on NAD(P)H, oxygen as acceptor"/>
    <property type="evidence" value="ECO:0007669"/>
    <property type="project" value="TreeGrafter"/>
</dbReference>
<evidence type="ECO:0000256" key="1">
    <source>
        <dbReference type="ARBA" id="ARBA00006484"/>
    </source>
</evidence>
<accession>A0A8H7ZLF5</accession>
<gene>
    <name evidence="5" type="ORF">I9W82_000774</name>
</gene>
<dbReference type="PANTHER" id="PTHR43008:SF8">
    <property type="entry name" value="BENZIL REDUCTASE ((S)-BENZOIN FORMING) IRC24"/>
    <property type="match status" value="1"/>
</dbReference>
<dbReference type="GeneID" id="93649403"/>
<dbReference type="FunFam" id="3.40.50.720:FF:000281">
    <property type="entry name" value="Uncharacterized oxidoreductase YIR035C"/>
    <property type="match status" value="1"/>
</dbReference>
<dbReference type="PANTHER" id="PTHR43008">
    <property type="entry name" value="BENZIL REDUCTASE"/>
    <property type="match status" value="1"/>
</dbReference>
<dbReference type="PROSITE" id="PS00061">
    <property type="entry name" value="ADH_SHORT"/>
    <property type="match status" value="1"/>
</dbReference>
<comment type="caution">
    <text evidence="5">The sequence shown here is derived from an EMBL/GenBank/DDBJ whole genome shotgun (WGS) entry which is preliminary data.</text>
</comment>
<dbReference type="InterPro" id="IPR020904">
    <property type="entry name" value="Sc_DH/Rdtase_CS"/>
</dbReference>